<protein>
    <recommendedName>
        <fullName evidence="4">Small CPxCG-related zinc finger protein</fullName>
    </recommendedName>
</protein>
<dbReference type="InterPro" id="IPR049695">
    <property type="entry name" value="HVO_0416-like"/>
</dbReference>
<gene>
    <name evidence="2" type="ORF">AArcSt11_02045</name>
</gene>
<dbReference type="RefSeq" id="WP_250594118.1">
    <property type="nucleotide sequence ID" value="NZ_JAKRVY010000001.1"/>
</dbReference>
<organism evidence="2 3">
    <name type="scientific">Natranaeroarchaeum aerophilus</name>
    <dbReference type="NCBI Taxonomy" id="2917711"/>
    <lineage>
        <taxon>Archaea</taxon>
        <taxon>Methanobacteriati</taxon>
        <taxon>Methanobacteriota</taxon>
        <taxon>Stenosarchaea group</taxon>
        <taxon>Halobacteria</taxon>
        <taxon>Halobacteriales</taxon>
        <taxon>Natronoarchaeaceae</taxon>
        <taxon>Natranaeroarchaeum</taxon>
    </lineage>
</organism>
<reference evidence="2 3" key="1">
    <citation type="journal article" date="2022" name="Syst. Appl. Microbiol.">
        <title>Natronocalculus amylovorans gen. nov., sp. nov., and Natranaeroarchaeum aerophilus sp. nov., dominant culturable amylolytic natronoarchaea from hypersaline soda lakes in southwestern Siberia.</title>
        <authorList>
            <person name="Sorokin D.Y."/>
            <person name="Elcheninov A.G."/>
            <person name="Khizhniak T.V."/>
            <person name="Koenen M."/>
            <person name="Bale N.J."/>
            <person name="Damste J.S.S."/>
            <person name="Kublanov I.V."/>
        </authorList>
    </citation>
    <scope>NUCLEOTIDE SEQUENCE [LARGE SCALE GENOMIC DNA]</scope>
    <source>
        <strain evidence="2 3">AArc-St1-1</strain>
    </source>
</reference>
<name>A0AAE3FPD1_9EURY</name>
<dbReference type="EMBL" id="JAKRVY010000001">
    <property type="protein sequence ID" value="MCL9812433.1"/>
    <property type="molecule type" value="Genomic_DNA"/>
</dbReference>
<accession>A0AAE3FPD1</accession>
<evidence type="ECO:0008006" key="4">
    <source>
        <dbReference type="Google" id="ProtNLM"/>
    </source>
</evidence>
<comment type="caution">
    <text evidence="2">The sequence shown here is derived from an EMBL/GenBank/DDBJ whole genome shotgun (WGS) entry which is preliminary data.</text>
</comment>
<keyword evidence="3" id="KW-1185">Reference proteome</keyword>
<feature type="region of interest" description="Disordered" evidence="1">
    <location>
        <begin position="1"/>
        <end position="25"/>
    </location>
</feature>
<proteinExistence type="predicted"/>
<dbReference type="NCBIfam" id="NF041910">
    <property type="entry name" value="HVO_0416"/>
    <property type="match status" value="1"/>
</dbReference>
<dbReference type="Proteomes" id="UP001202674">
    <property type="component" value="Unassembled WGS sequence"/>
</dbReference>
<evidence type="ECO:0000256" key="1">
    <source>
        <dbReference type="SAM" id="MobiDB-lite"/>
    </source>
</evidence>
<evidence type="ECO:0000313" key="2">
    <source>
        <dbReference type="EMBL" id="MCL9812433.1"/>
    </source>
</evidence>
<sequence length="62" mass="6876">MASAPNDAGDDLIDNFLSRNGHETEPVGWERNYNKLQCPECGGLHDQEASSCSVCDWTPHRT</sequence>
<dbReference type="AlphaFoldDB" id="A0AAE3FPD1"/>
<evidence type="ECO:0000313" key="3">
    <source>
        <dbReference type="Proteomes" id="UP001202674"/>
    </source>
</evidence>